<dbReference type="EMBL" id="CM056820">
    <property type="protein sequence ID" value="KAJ8615717.1"/>
    <property type="molecule type" value="Genomic_DNA"/>
</dbReference>
<organism evidence="1 2">
    <name type="scientific">Persea americana</name>
    <name type="common">Avocado</name>
    <dbReference type="NCBI Taxonomy" id="3435"/>
    <lineage>
        <taxon>Eukaryota</taxon>
        <taxon>Viridiplantae</taxon>
        <taxon>Streptophyta</taxon>
        <taxon>Embryophyta</taxon>
        <taxon>Tracheophyta</taxon>
        <taxon>Spermatophyta</taxon>
        <taxon>Magnoliopsida</taxon>
        <taxon>Magnoliidae</taxon>
        <taxon>Laurales</taxon>
        <taxon>Lauraceae</taxon>
        <taxon>Persea</taxon>
    </lineage>
</organism>
<gene>
    <name evidence="1" type="ORF">MRB53_035089</name>
</gene>
<reference evidence="1 2" key="1">
    <citation type="journal article" date="2022" name="Hortic Res">
        <title>A haplotype resolved chromosomal level avocado genome allows analysis of novel avocado genes.</title>
        <authorList>
            <person name="Nath O."/>
            <person name="Fletcher S.J."/>
            <person name="Hayward A."/>
            <person name="Shaw L.M."/>
            <person name="Masouleh A.K."/>
            <person name="Furtado A."/>
            <person name="Henry R.J."/>
            <person name="Mitter N."/>
        </authorList>
    </citation>
    <scope>NUCLEOTIDE SEQUENCE [LARGE SCALE GENOMIC DNA]</scope>
    <source>
        <strain evidence="2">cv. Hass</strain>
    </source>
</reference>
<keyword evidence="2" id="KW-1185">Reference proteome</keyword>
<name>A0ACC2K3M5_PERAE</name>
<sequence length="99" mass="11100">MDRPGPSQIRLIASHRKQMATRHEVIAQVEEPEVEEKVQEEAQAADETLQPDDDADIAAGEDDALDTGPFPEGPADFTLLSSFRTTLRWLFGKEVFIYN</sequence>
<proteinExistence type="predicted"/>
<comment type="caution">
    <text evidence="1">The sequence shown here is derived from an EMBL/GenBank/DDBJ whole genome shotgun (WGS) entry which is preliminary data.</text>
</comment>
<evidence type="ECO:0000313" key="1">
    <source>
        <dbReference type="EMBL" id="KAJ8615717.1"/>
    </source>
</evidence>
<accession>A0ACC2K3M5</accession>
<dbReference type="Proteomes" id="UP001234297">
    <property type="component" value="Chromosome 12"/>
</dbReference>
<evidence type="ECO:0000313" key="2">
    <source>
        <dbReference type="Proteomes" id="UP001234297"/>
    </source>
</evidence>
<protein>
    <submittedName>
        <fullName evidence="1">Uncharacterized protein</fullName>
    </submittedName>
</protein>